<dbReference type="EMBL" id="AP019309">
    <property type="protein sequence ID" value="BBH27233.1"/>
    <property type="molecule type" value="Genomic_DNA"/>
</dbReference>
<dbReference type="InParanoid" id="A0A3G9JQG1"/>
<dbReference type="EMBL" id="AP019309">
    <property type="protein sequence ID" value="BBH28026.1"/>
    <property type="molecule type" value="Genomic_DNA"/>
</dbReference>
<accession>A0A3G9JQG1</accession>
<dbReference type="GO" id="GO:0006313">
    <property type="term" value="P:DNA transposition"/>
    <property type="evidence" value="ECO:0007669"/>
    <property type="project" value="InterPro"/>
</dbReference>
<dbReference type="PANTHER" id="PTHR33258">
    <property type="entry name" value="TRANSPOSASE INSL FOR INSERTION SEQUENCE ELEMENT IS186A-RELATED"/>
    <property type="match status" value="1"/>
</dbReference>
<evidence type="ECO:0000256" key="3">
    <source>
        <dbReference type="ARBA" id="ARBA00023125"/>
    </source>
</evidence>
<evidence type="ECO:0000256" key="2">
    <source>
        <dbReference type="ARBA" id="ARBA00022578"/>
    </source>
</evidence>
<dbReference type="EMBL" id="AP019309">
    <property type="protein sequence ID" value="BBH25207.1"/>
    <property type="molecule type" value="Genomic_DNA"/>
</dbReference>
<evidence type="ECO:0000313" key="12">
    <source>
        <dbReference type="EMBL" id="BBH28026.1"/>
    </source>
</evidence>
<name>A0A3G9JQG1_9FIRM</name>
<dbReference type="AlphaFoldDB" id="A0A3G9JQG1"/>
<evidence type="ECO:0000313" key="13">
    <source>
        <dbReference type="Proteomes" id="UP000268059"/>
    </source>
</evidence>
<dbReference type="KEGG" id="ebm:SG0102_01710"/>
<evidence type="ECO:0000256" key="1">
    <source>
        <dbReference type="ARBA" id="ARBA00010075"/>
    </source>
</evidence>
<feature type="domain" description="Transposase IS4-like" evidence="5">
    <location>
        <begin position="126"/>
        <end position="373"/>
    </location>
</feature>
<dbReference type="EMBL" id="AP019309">
    <property type="protein sequence ID" value="BBH27855.1"/>
    <property type="molecule type" value="Genomic_DNA"/>
</dbReference>
<keyword evidence="2" id="KW-0815">Transposition</keyword>
<comment type="similarity">
    <text evidence="1">Belongs to the transposase 11 family.</text>
</comment>
<protein>
    <submittedName>
        <fullName evidence="10">Transposase</fullName>
    </submittedName>
</protein>
<dbReference type="KEGG" id="ebm:SG0102_01410"/>
<evidence type="ECO:0000313" key="7">
    <source>
        <dbReference type="EMBL" id="BBH25237.1"/>
    </source>
</evidence>
<sequence>MISKQDKERNFDYETEACAFNTTPEGVNLALEKSIKMVTDNIACYVIDPVSDMTRSRKVPADMIIRFLIHKEGKSIRSEICEQMPEGMEFQASAFCMQRYKIKPNAFNRVMTLFNQTIKPKNTFNGYYIIACDGSDLNIPFMKDHPELIVKSKKGRDFCQIHLNALYDCLNGVYWDAEMTTPNKKREPGALITMTERKYYPEKSIIVCDRGYVSYKLMADFIEKGQKFVIRSKDINIRSSILKRFDLPDEELDQEVSVTLTRSNKRYNSDRKKYALVNSNIDFPQIDTWSNDDYVISYRVVRIKLDDENFVTLVTNLSKEEIPFEYMKELYHLRWSQEQSFFNLKYRIGLKYFNSKKVDGILQEVYSKLIMFNVTSVITNSVDIPDMKAEEYEKNKKRVAHKTKANFAVAITNVHLFLKGTISEKGLINRIKKFVIPIRPGRSFTRKIRPQSLAPLNTRVS</sequence>
<dbReference type="EMBL" id="AP019309">
    <property type="protein sequence ID" value="BBH25237.1"/>
    <property type="molecule type" value="Genomic_DNA"/>
</dbReference>
<dbReference type="KEGG" id="ebm:SG0102_21670"/>
<evidence type="ECO:0000313" key="6">
    <source>
        <dbReference type="EMBL" id="BBH25207.1"/>
    </source>
</evidence>
<keyword evidence="4" id="KW-0233">DNA recombination</keyword>
<dbReference type="EMBL" id="AP019309">
    <property type="protein sequence ID" value="BBH25663.1"/>
    <property type="molecule type" value="Genomic_DNA"/>
</dbReference>
<organism evidence="10 13">
    <name type="scientific">Intestinibaculum porci</name>
    <dbReference type="NCBI Taxonomy" id="2487118"/>
    <lineage>
        <taxon>Bacteria</taxon>
        <taxon>Bacillati</taxon>
        <taxon>Bacillota</taxon>
        <taxon>Erysipelotrichia</taxon>
        <taxon>Erysipelotrichales</taxon>
        <taxon>Erysipelotrichaceae</taxon>
        <taxon>Intestinibaculum</taxon>
    </lineage>
</organism>
<dbReference type="RefSeq" id="WP_125118177.1">
    <property type="nucleotide sequence ID" value="NZ_AP019309.1"/>
</dbReference>
<dbReference type="SUPFAM" id="SSF53098">
    <property type="entry name" value="Ribonuclease H-like"/>
    <property type="match status" value="1"/>
</dbReference>
<dbReference type="InterPro" id="IPR047952">
    <property type="entry name" value="Transpos_IS4"/>
</dbReference>
<dbReference type="GO" id="GO:0004803">
    <property type="term" value="F:transposase activity"/>
    <property type="evidence" value="ECO:0007669"/>
    <property type="project" value="InterPro"/>
</dbReference>
<dbReference type="InterPro" id="IPR002559">
    <property type="entry name" value="Transposase_11"/>
</dbReference>
<evidence type="ECO:0000259" key="5">
    <source>
        <dbReference type="Pfam" id="PF01609"/>
    </source>
</evidence>
<keyword evidence="3" id="KW-0238">DNA-binding</keyword>
<proteinExistence type="inferred from homology"/>
<dbReference type="KEGG" id="ebm:SG0102_29600"/>
<dbReference type="GO" id="GO:0003677">
    <property type="term" value="F:DNA binding"/>
    <property type="evidence" value="ECO:0007669"/>
    <property type="project" value="UniProtKB-KW"/>
</dbReference>
<dbReference type="EMBL" id="AP019309">
    <property type="protein sequence ID" value="BBH26933.1"/>
    <property type="molecule type" value="Genomic_DNA"/>
</dbReference>
<dbReference type="PANTHER" id="PTHR33258:SF1">
    <property type="entry name" value="TRANSPOSASE INSL FOR INSERTION SEQUENCE ELEMENT IS186A-RELATED"/>
    <property type="match status" value="1"/>
</dbReference>
<evidence type="ECO:0000313" key="11">
    <source>
        <dbReference type="EMBL" id="BBH27855.1"/>
    </source>
</evidence>
<reference evidence="10 13" key="1">
    <citation type="submission" date="2018-11" db="EMBL/GenBank/DDBJ databases">
        <title>Novel Erysipelotrichaceae bacterium isolated from small intestine of a swine.</title>
        <authorList>
            <person name="Kim J.S."/>
            <person name="Choe H."/>
            <person name="Lee Y.R."/>
            <person name="Kim K.M."/>
            <person name="Park D.S."/>
        </authorList>
    </citation>
    <scope>NUCLEOTIDE SEQUENCE [LARGE SCALE GENOMIC DNA]</scope>
    <source>
        <strain evidence="10 13">SG0102</strain>
    </source>
</reference>
<evidence type="ECO:0000313" key="9">
    <source>
        <dbReference type="EMBL" id="BBH26933.1"/>
    </source>
</evidence>
<dbReference type="Proteomes" id="UP000268059">
    <property type="component" value="Chromosome"/>
</dbReference>
<dbReference type="Gene3D" id="3.90.350.10">
    <property type="entry name" value="Transposase Inhibitor Protein From Tn5, Chain A, domain 1"/>
    <property type="match status" value="1"/>
</dbReference>
<evidence type="ECO:0000256" key="4">
    <source>
        <dbReference type="ARBA" id="ARBA00023172"/>
    </source>
</evidence>
<dbReference type="OrthoDB" id="1650378at2"/>
<dbReference type="KEGG" id="ebm:SG0102_18670"/>
<evidence type="ECO:0000313" key="8">
    <source>
        <dbReference type="EMBL" id="BBH25663.1"/>
    </source>
</evidence>
<dbReference type="NCBIfam" id="NF033592">
    <property type="entry name" value="transpos_IS4_1"/>
    <property type="match status" value="1"/>
</dbReference>
<dbReference type="KEGG" id="ebm:SG0102_05970"/>
<dbReference type="KEGG" id="ebm:SG0102_27890"/>
<dbReference type="Pfam" id="PF01609">
    <property type="entry name" value="DDE_Tnp_1"/>
    <property type="match status" value="1"/>
</dbReference>
<keyword evidence="13" id="KW-1185">Reference proteome</keyword>
<dbReference type="InterPro" id="IPR012337">
    <property type="entry name" value="RNaseH-like_sf"/>
</dbReference>
<gene>
    <name evidence="6" type="ORF">SG0102_01410</name>
    <name evidence="7" type="ORF">SG0102_01710</name>
    <name evidence="8" type="ORF">SG0102_05970</name>
    <name evidence="9" type="ORF">SG0102_18670</name>
    <name evidence="10" type="ORF">SG0102_21670</name>
    <name evidence="11" type="ORF">SG0102_27890</name>
    <name evidence="12" type="ORF">SG0102_29600</name>
</gene>
<evidence type="ECO:0000313" key="10">
    <source>
        <dbReference type="EMBL" id="BBH27233.1"/>
    </source>
</evidence>